<dbReference type="InterPro" id="IPR002543">
    <property type="entry name" value="FtsK_dom"/>
</dbReference>
<proteinExistence type="inferred from homology"/>
<dbReference type="InterPro" id="IPR027417">
    <property type="entry name" value="P-loop_NTPase"/>
</dbReference>
<protein>
    <recommendedName>
        <fullName evidence="7">FtsK domain-containing protein</fullName>
    </recommendedName>
</protein>
<evidence type="ECO:0000256" key="2">
    <source>
        <dbReference type="ARBA" id="ARBA00022741"/>
    </source>
</evidence>
<dbReference type="PANTHER" id="PTHR22683:SF42">
    <property type="entry name" value="DNA TRANSLOCASE SFTA"/>
    <property type="match status" value="1"/>
</dbReference>
<dbReference type="PANTHER" id="PTHR22683">
    <property type="entry name" value="SPORULATION PROTEIN RELATED"/>
    <property type="match status" value="1"/>
</dbReference>
<dbReference type="InterPro" id="IPR018541">
    <property type="entry name" value="Ftsk_gamma"/>
</dbReference>
<dbReference type="Gene3D" id="3.40.50.300">
    <property type="entry name" value="P-loop containing nucleotide triphosphate hydrolases"/>
    <property type="match status" value="1"/>
</dbReference>
<dbReference type="InterPro" id="IPR041027">
    <property type="entry name" value="FtsK_alpha"/>
</dbReference>
<dbReference type="RefSeq" id="WP_262950812.1">
    <property type="nucleotide sequence ID" value="NZ_AP028127.1"/>
</dbReference>
<dbReference type="SMART" id="SM00843">
    <property type="entry name" value="Ftsk_gamma"/>
    <property type="match status" value="1"/>
</dbReference>
<name>A0ABM8ILR4_9FIRM</name>
<dbReference type="Pfam" id="PF09397">
    <property type="entry name" value="FtsK_gamma"/>
    <property type="match status" value="1"/>
</dbReference>
<keyword evidence="9" id="KW-1185">Reference proteome</keyword>
<dbReference type="Pfam" id="PF17854">
    <property type="entry name" value="FtsK_alpha"/>
    <property type="match status" value="1"/>
</dbReference>
<dbReference type="InterPro" id="IPR050206">
    <property type="entry name" value="FtsK/SpoIIIE/SftA"/>
</dbReference>
<keyword evidence="3 5" id="KW-0067">ATP-binding</keyword>
<feature type="region of interest" description="Disordered" evidence="6">
    <location>
        <begin position="62"/>
        <end position="82"/>
    </location>
</feature>
<feature type="region of interest" description="Disordered" evidence="6">
    <location>
        <begin position="169"/>
        <end position="190"/>
    </location>
</feature>
<dbReference type="CDD" id="cd01127">
    <property type="entry name" value="TrwB_TraG_TraD_VirD4"/>
    <property type="match status" value="1"/>
</dbReference>
<dbReference type="InterPro" id="IPR036390">
    <property type="entry name" value="WH_DNA-bd_sf"/>
</dbReference>
<evidence type="ECO:0000259" key="7">
    <source>
        <dbReference type="PROSITE" id="PS50901"/>
    </source>
</evidence>
<feature type="domain" description="FtsK" evidence="7">
    <location>
        <begin position="465"/>
        <end position="657"/>
    </location>
</feature>
<evidence type="ECO:0000313" key="8">
    <source>
        <dbReference type="EMBL" id="BEH90641.1"/>
    </source>
</evidence>
<reference evidence="8" key="1">
    <citation type="journal article" date="2024" name="Int. J. Syst. Evol. Microbiol.">
        <title>Turicibacter faecis sp. nov., isolated from faeces of heart failure mouse model.</title>
        <authorList>
            <person name="Imamura Y."/>
            <person name="Motooka D."/>
            <person name="Nakajima Y."/>
            <person name="Ito S."/>
            <person name="Kitakaze M."/>
            <person name="Iida T."/>
            <person name="Nakamura S."/>
        </authorList>
    </citation>
    <scope>NUCLEOTIDE SEQUENCE</scope>
    <source>
        <strain evidence="8">TC023</strain>
    </source>
</reference>
<comment type="similarity">
    <text evidence="1">Belongs to the FtsK/SpoIIIE/SftA family.</text>
</comment>
<dbReference type="PROSITE" id="PS50901">
    <property type="entry name" value="FTSK"/>
    <property type="match status" value="1"/>
</dbReference>
<sequence length="803" mass="89970">MKKRKIFDIEKIGFGDEEVVATPKSVSINEVKQRVNTVRQSEVKPVIDRPQAILSQEIKVVQEKKPMPSTTRTGEGQTGAPKTAIYKPVEFVSPITGRRVQQPKAVQLAHGKYQLSTATIVTDEGQEAGQREEEFAPVCREELTAISNEELSELFEPTDDVTPCPSFTAEEDASCLETDEKTVDRSVSKDEEINTPVASTQAVNDSIDEGAPTVEEEQTERVENTVAFQQVAGGLKEKNQELGLEDVFSLLEDEEQLPSIFDSILSEGEVDQAIEQDQVIDFSQSIEEDDLHSQDLLFEDDDEPYDDENFCNELLDQVQIADEEEEVIYYETPSLELLNEPKREDFIDEEWIFSKMDILERTFLDFGVKVRLTGEYTQGPTVTQIEIQPESGTKLNKIMNLSDDLKLSLSVEELRIEPIPGKNTIGVEIPNPKRKMVCLKEILSRPEFILHESPLYIGLGQDVAGNPVYADIAAMPHGLIAGQTGSGKSVCINTLLISMLYKASPEEVRVMLIDPKRVELAPYNTIPHLITPVICDEHKAAQGLRWAVEEMERRYDLFLANGVKDIKSFNERRHQFEISYGKLPYILIVIDELADLMMVSAQEVEDCIMRITQKARAAGIHLIVATQRPTVDVITGTIKSNIPSRIAFTVAQANDSRVILDETGAQNLLGQGDMLFLGSSSKAKRVQGAYISSEEIERIVDCIKGKGKPKYLIADDIFKRGTSAMNTDTDPLLYEAMSFIFDRGYATVSSLQTRLRIGFNRAARIIDTLELNGWIGHPQGAQKQREIKITRSEFESLQDQTRL</sequence>
<evidence type="ECO:0000256" key="4">
    <source>
        <dbReference type="ARBA" id="ARBA00023125"/>
    </source>
</evidence>
<dbReference type="Gene3D" id="3.30.980.40">
    <property type="match status" value="1"/>
</dbReference>
<dbReference type="Pfam" id="PF01580">
    <property type="entry name" value="FtsK_SpoIIIE"/>
    <property type="match status" value="1"/>
</dbReference>
<dbReference type="Gene3D" id="1.10.10.10">
    <property type="entry name" value="Winged helix-like DNA-binding domain superfamily/Winged helix DNA-binding domain"/>
    <property type="match status" value="1"/>
</dbReference>
<gene>
    <name evidence="8" type="ORF">T23_07430</name>
</gene>
<feature type="binding site" evidence="5">
    <location>
        <begin position="482"/>
        <end position="489"/>
    </location>
    <ligand>
        <name>ATP</name>
        <dbReference type="ChEBI" id="CHEBI:30616"/>
    </ligand>
</feature>
<evidence type="ECO:0000313" key="9">
    <source>
        <dbReference type="Proteomes" id="UP001432099"/>
    </source>
</evidence>
<feature type="compositionally biased region" description="Basic and acidic residues" evidence="6">
    <location>
        <begin position="178"/>
        <end position="190"/>
    </location>
</feature>
<dbReference type="InterPro" id="IPR036388">
    <property type="entry name" value="WH-like_DNA-bd_sf"/>
</dbReference>
<dbReference type="EMBL" id="AP028127">
    <property type="protein sequence ID" value="BEH90641.1"/>
    <property type="molecule type" value="Genomic_DNA"/>
</dbReference>
<keyword evidence="4" id="KW-0238">DNA-binding</keyword>
<evidence type="ECO:0000256" key="5">
    <source>
        <dbReference type="PROSITE-ProRule" id="PRU00289"/>
    </source>
</evidence>
<dbReference type="SUPFAM" id="SSF52540">
    <property type="entry name" value="P-loop containing nucleoside triphosphate hydrolases"/>
    <property type="match status" value="1"/>
</dbReference>
<evidence type="ECO:0000256" key="6">
    <source>
        <dbReference type="SAM" id="MobiDB-lite"/>
    </source>
</evidence>
<evidence type="ECO:0000256" key="1">
    <source>
        <dbReference type="ARBA" id="ARBA00006474"/>
    </source>
</evidence>
<keyword evidence="2 5" id="KW-0547">Nucleotide-binding</keyword>
<evidence type="ECO:0000256" key="3">
    <source>
        <dbReference type="ARBA" id="ARBA00022840"/>
    </source>
</evidence>
<organism evidence="8 9">
    <name type="scientific">Turicibacter faecis</name>
    <dbReference type="NCBI Taxonomy" id="2963365"/>
    <lineage>
        <taxon>Bacteria</taxon>
        <taxon>Bacillati</taxon>
        <taxon>Bacillota</taxon>
        <taxon>Erysipelotrichia</taxon>
        <taxon>Erysipelotrichales</taxon>
        <taxon>Turicibacteraceae</taxon>
        <taxon>Turicibacter</taxon>
    </lineage>
</organism>
<accession>A0ABM8ILR4</accession>
<dbReference type="Proteomes" id="UP001432099">
    <property type="component" value="Chromosome"/>
</dbReference>
<dbReference type="SUPFAM" id="SSF46785">
    <property type="entry name" value="Winged helix' DNA-binding domain"/>
    <property type="match status" value="1"/>
</dbReference>